<accession>A0A1P8UNA5</accession>
<dbReference type="PROSITE" id="PS00166">
    <property type="entry name" value="ENOYL_COA_HYDRATASE"/>
    <property type="match status" value="1"/>
</dbReference>
<evidence type="ECO:0000313" key="4">
    <source>
        <dbReference type="Proteomes" id="UP000187059"/>
    </source>
</evidence>
<organism evidence="3 4">
    <name type="scientific">Salipiger abyssi</name>
    <dbReference type="NCBI Taxonomy" id="1250539"/>
    <lineage>
        <taxon>Bacteria</taxon>
        <taxon>Pseudomonadati</taxon>
        <taxon>Pseudomonadota</taxon>
        <taxon>Alphaproteobacteria</taxon>
        <taxon>Rhodobacterales</taxon>
        <taxon>Roseobacteraceae</taxon>
        <taxon>Salipiger</taxon>
    </lineage>
</organism>
<evidence type="ECO:0000313" key="3">
    <source>
        <dbReference type="EMBL" id="APZ50857.1"/>
    </source>
</evidence>
<dbReference type="InterPro" id="IPR018376">
    <property type="entry name" value="Enoyl-CoA_hyd/isom_CS"/>
</dbReference>
<dbReference type="EMBL" id="CP015091">
    <property type="protein sequence ID" value="APZ50857.1"/>
    <property type="molecule type" value="Genomic_DNA"/>
</dbReference>
<evidence type="ECO:0000256" key="2">
    <source>
        <dbReference type="RuleBase" id="RU003707"/>
    </source>
</evidence>
<reference evidence="3 4" key="1">
    <citation type="submission" date="2016-04" db="EMBL/GenBank/DDBJ databases">
        <title>Deep-sea bacteria in the southern Pacific.</title>
        <authorList>
            <person name="Tang K."/>
        </authorList>
    </citation>
    <scope>NUCLEOTIDE SEQUENCE [LARGE SCALE GENOMIC DNA]</scope>
    <source>
        <strain evidence="3 4">JLT2014</strain>
        <plasmid evidence="4">ppaby1</plasmid>
    </source>
</reference>
<dbReference type="KEGG" id="paby:Ga0080574_TMP523"/>
<dbReference type="InterPro" id="IPR014748">
    <property type="entry name" value="Enoyl-CoA_hydra_C"/>
</dbReference>
<gene>
    <name evidence="3" type="ORF">Ga0080574_TMP523</name>
</gene>
<sequence>MGEDAMGDVVTLERQGAVAVITLNRPEQRNCVNGAVSAALRDAVKQVEADDALRVTVLRGAGRVFCAGMDLKAFAARDVSGILDGEGGFAGFVRLPRTKPVIAAVQGAALAGGLEVMLACDMAIAERGTKFGLPEARLGLLAAAGGVFRLAQRIPPVKARELVLTGGLFGAEEAERYGLLNRVVEEGGAFDAAMALAAEIVASAPRSVATGLELSRYLELEAEARAWPVNDALFEEIFASQDALEGARAFTEKRAPAWTGT</sequence>
<dbReference type="Pfam" id="PF00378">
    <property type="entry name" value="ECH_1"/>
    <property type="match status" value="1"/>
</dbReference>
<evidence type="ECO:0000256" key="1">
    <source>
        <dbReference type="ARBA" id="ARBA00005254"/>
    </source>
</evidence>
<keyword evidence="3" id="KW-0456">Lyase</keyword>
<dbReference type="AlphaFoldDB" id="A0A1P8UNA5"/>
<dbReference type="Gene3D" id="3.90.226.10">
    <property type="entry name" value="2-enoyl-CoA Hydratase, Chain A, domain 1"/>
    <property type="match status" value="1"/>
</dbReference>
<dbReference type="EC" id="4.2.1.17" evidence="3"/>
<keyword evidence="4" id="KW-1185">Reference proteome</keyword>
<dbReference type="PANTHER" id="PTHR43802">
    <property type="entry name" value="ENOYL-COA HYDRATASE"/>
    <property type="match status" value="1"/>
</dbReference>
<name>A0A1P8UNA5_9RHOB</name>
<dbReference type="Gene3D" id="1.10.12.10">
    <property type="entry name" value="Lyase 2-enoyl-coa Hydratase, Chain A, domain 2"/>
    <property type="match status" value="1"/>
</dbReference>
<geneLocation type="plasmid" evidence="4">
    <name>ppaby1</name>
</geneLocation>
<dbReference type="GO" id="GO:0004300">
    <property type="term" value="F:enoyl-CoA hydratase activity"/>
    <property type="evidence" value="ECO:0007669"/>
    <property type="project" value="UniProtKB-EC"/>
</dbReference>
<protein>
    <submittedName>
        <fullName evidence="3">Short chain enoyl-CoA hydratase</fullName>
        <ecNumber evidence="3">4.2.1.17</ecNumber>
    </submittedName>
</protein>
<keyword evidence="3" id="KW-0614">Plasmid</keyword>
<dbReference type="Proteomes" id="UP000187059">
    <property type="component" value="Plasmid pPABY1"/>
</dbReference>
<dbReference type="InterPro" id="IPR001753">
    <property type="entry name" value="Enoyl-CoA_hydra/iso"/>
</dbReference>
<comment type="similarity">
    <text evidence="1 2">Belongs to the enoyl-CoA hydratase/isomerase family.</text>
</comment>
<proteinExistence type="inferred from homology"/>
<dbReference type="InterPro" id="IPR029045">
    <property type="entry name" value="ClpP/crotonase-like_dom_sf"/>
</dbReference>
<dbReference type="PANTHER" id="PTHR43802:SF1">
    <property type="entry name" value="IP11341P-RELATED"/>
    <property type="match status" value="1"/>
</dbReference>
<dbReference type="SUPFAM" id="SSF52096">
    <property type="entry name" value="ClpP/crotonase"/>
    <property type="match status" value="1"/>
</dbReference>
<dbReference type="CDD" id="cd06558">
    <property type="entry name" value="crotonase-like"/>
    <property type="match status" value="1"/>
</dbReference>